<keyword evidence="2" id="KW-1185">Reference proteome</keyword>
<protein>
    <submittedName>
        <fullName evidence="1">Uncharacterized protein</fullName>
    </submittedName>
</protein>
<proteinExistence type="predicted"/>
<dbReference type="Proteomes" id="UP000653411">
    <property type="component" value="Unassembled WGS sequence"/>
</dbReference>
<evidence type="ECO:0000313" key="1">
    <source>
        <dbReference type="EMBL" id="GGN19783.1"/>
    </source>
</evidence>
<name>A0A917XFF2_9ACTN</name>
<reference evidence="1" key="1">
    <citation type="journal article" date="2014" name="Int. J. Syst. Evol. Microbiol.">
        <title>Complete genome sequence of Corynebacterium casei LMG S-19264T (=DSM 44701T), isolated from a smear-ripened cheese.</title>
        <authorList>
            <consortium name="US DOE Joint Genome Institute (JGI-PGF)"/>
            <person name="Walter F."/>
            <person name="Albersmeier A."/>
            <person name="Kalinowski J."/>
            <person name="Ruckert C."/>
        </authorList>
    </citation>
    <scope>NUCLEOTIDE SEQUENCE</scope>
    <source>
        <strain evidence="1">CGMCC 4.7110</strain>
    </source>
</reference>
<gene>
    <name evidence="1" type="ORF">GCM10011578_049860</name>
</gene>
<sequence>MHHRLVTYLTRTASGVSAGRSVIQDLNVPAGLAFPPDQRVGGRERSLVDAT</sequence>
<reference evidence="1" key="2">
    <citation type="submission" date="2020-09" db="EMBL/GenBank/DDBJ databases">
        <authorList>
            <person name="Sun Q."/>
            <person name="Zhou Y."/>
        </authorList>
    </citation>
    <scope>NUCLEOTIDE SEQUENCE</scope>
    <source>
        <strain evidence="1">CGMCC 4.7110</strain>
    </source>
</reference>
<accession>A0A917XFF2</accession>
<dbReference type="EMBL" id="BMML01000011">
    <property type="protein sequence ID" value="GGN19783.1"/>
    <property type="molecule type" value="Genomic_DNA"/>
</dbReference>
<evidence type="ECO:0000313" key="2">
    <source>
        <dbReference type="Proteomes" id="UP000653411"/>
    </source>
</evidence>
<organism evidence="1 2">
    <name type="scientific">Streptomyces fuscichromogenes</name>
    <dbReference type="NCBI Taxonomy" id="1324013"/>
    <lineage>
        <taxon>Bacteria</taxon>
        <taxon>Bacillati</taxon>
        <taxon>Actinomycetota</taxon>
        <taxon>Actinomycetes</taxon>
        <taxon>Kitasatosporales</taxon>
        <taxon>Streptomycetaceae</taxon>
        <taxon>Streptomyces</taxon>
    </lineage>
</organism>
<dbReference type="AlphaFoldDB" id="A0A917XFF2"/>
<comment type="caution">
    <text evidence="1">The sequence shown here is derived from an EMBL/GenBank/DDBJ whole genome shotgun (WGS) entry which is preliminary data.</text>
</comment>